<feature type="transmembrane region" description="Helical" evidence="1">
    <location>
        <begin position="6"/>
        <end position="28"/>
    </location>
</feature>
<keyword evidence="1" id="KW-0812">Transmembrane</keyword>
<proteinExistence type="predicted"/>
<dbReference type="Proteomes" id="UP000252132">
    <property type="component" value="Unassembled WGS sequence"/>
</dbReference>
<evidence type="ECO:0008006" key="4">
    <source>
        <dbReference type="Google" id="ProtNLM"/>
    </source>
</evidence>
<evidence type="ECO:0000313" key="3">
    <source>
        <dbReference type="Proteomes" id="UP000252132"/>
    </source>
</evidence>
<dbReference type="AlphaFoldDB" id="A0A368DU72"/>
<gene>
    <name evidence="2" type="ORF">DBW69_06620</name>
</gene>
<comment type="caution">
    <text evidence="2">The sequence shown here is derived from an EMBL/GenBank/DDBJ whole genome shotgun (WGS) entry which is preliminary data.</text>
</comment>
<protein>
    <recommendedName>
        <fullName evidence="4">Flagellar assembly protein FliO</fullName>
    </recommendedName>
</protein>
<accession>A0A368DU72</accession>
<reference evidence="2 3" key="1">
    <citation type="journal article" date="2018" name="Microbiome">
        <title>Fine metagenomic profile of the Mediterranean stratified and mixed water columns revealed by assembly and recruitment.</title>
        <authorList>
            <person name="Haro-Moreno J.M."/>
            <person name="Lopez-Perez M."/>
            <person name="De La Torre J.R."/>
            <person name="Picazo A."/>
            <person name="Camacho A."/>
            <person name="Rodriguez-Valera F."/>
        </authorList>
    </citation>
    <scope>NUCLEOTIDE SEQUENCE [LARGE SCALE GENOMIC DNA]</scope>
    <source>
        <strain evidence="2">MED-G55</strain>
    </source>
</reference>
<dbReference type="EMBL" id="QOQF01000038">
    <property type="protein sequence ID" value="RCL75194.1"/>
    <property type="molecule type" value="Genomic_DNA"/>
</dbReference>
<evidence type="ECO:0000256" key="1">
    <source>
        <dbReference type="SAM" id="Phobius"/>
    </source>
</evidence>
<keyword evidence="1" id="KW-1133">Transmembrane helix</keyword>
<sequence length="129" mass="14503">MAVQGVQPFQMFIMVVFLAALVTIWLIVKQYSGRIRNKLHADRRIEVMQEMSLGTHESLRIIRVDHQEFILHAGKNTPASLHPINGGVVAQSHPQQTGIESILSPSNQQGPAQEEDIPAFLLKKKMRGR</sequence>
<evidence type="ECO:0000313" key="2">
    <source>
        <dbReference type="EMBL" id="RCL75194.1"/>
    </source>
</evidence>
<organism evidence="2 3">
    <name type="scientific">PS1 clade bacterium</name>
    <dbReference type="NCBI Taxonomy" id="2175152"/>
    <lineage>
        <taxon>Bacteria</taxon>
        <taxon>Pseudomonadati</taxon>
        <taxon>Pseudomonadota</taxon>
        <taxon>Alphaproteobacteria</taxon>
        <taxon>PS1 clade</taxon>
    </lineage>
</organism>
<name>A0A368DU72_9PROT</name>
<keyword evidence="1" id="KW-0472">Membrane</keyword>